<comment type="caution">
    <text evidence="15">The sequence shown here is derived from an EMBL/GenBank/DDBJ whole genome shotgun (WGS) entry which is preliminary data.</text>
</comment>
<evidence type="ECO:0000256" key="12">
    <source>
        <dbReference type="ARBA" id="ARBA00023136"/>
    </source>
</evidence>
<feature type="transmembrane region" description="Helical" evidence="13">
    <location>
        <begin position="142"/>
        <end position="159"/>
    </location>
</feature>
<keyword evidence="16" id="KW-1185">Reference proteome</keyword>
<feature type="transmembrane region" description="Helical" evidence="13">
    <location>
        <begin position="166"/>
        <end position="185"/>
    </location>
</feature>
<protein>
    <submittedName>
        <fullName evidence="15">Flavocytochrome subuit of an oxidoreductase</fullName>
    </submittedName>
</protein>
<evidence type="ECO:0000256" key="6">
    <source>
        <dbReference type="ARBA" id="ARBA00022723"/>
    </source>
</evidence>
<evidence type="ECO:0000256" key="10">
    <source>
        <dbReference type="ARBA" id="ARBA00023004"/>
    </source>
</evidence>
<evidence type="ECO:0000256" key="3">
    <source>
        <dbReference type="ARBA" id="ARBA00022630"/>
    </source>
</evidence>
<dbReference type="Pfam" id="PF01794">
    <property type="entry name" value="Ferric_reduct"/>
    <property type="match status" value="1"/>
</dbReference>
<evidence type="ECO:0000256" key="8">
    <source>
        <dbReference type="ARBA" id="ARBA00022989"/>
    </source>
</evidence>
<dbReference type="PANTHER" id="PTHR47354:SF8">
    <property type="entry name" value="1,2-PHENYLACETYL-COA EPOXIDASE, SUBUNIT E"/>
    <property type="match status" value="1"/>
</dbReference>
<evidence type="ECO:0000256" key="11">
    <source>
        <dbReference type="ARBA" id="ARBA00023014"/>
    </source>
</evidence>
<name>A0A916J0J7_9PROT</name>
<comment type="subcellular location">
    <subcellularLocation>
        <location evidence="2">Membrane</location>
        <topology evidence="2">Multi-pass membrane protein</topology>
    </subcellularLocation>
</comment>
<feature type="domain" description="FAD-binding FR-type" evidence="14">
    <location>
        <begin position="221"/>
        <end position="319"/>
    </location>
</feature>
<dbReference type="GO" id="GO:0050660">
    <property type="term" value="F:flavin adenine dinucleotide binding"/>
    <property type="evidence" value="ECO:0007669"/>
    <property type="project" value="TreeGrafter"/>
</dbReference>
<dbReference type="Gene3D" id="3.40.50.80">
    <property type="entry name" value="Nucleotide-binding domain of ferredoxin-NADP reductase (FNR) module"/>
    <property type="match status" value="1"/>
</dbReference>
<dbReference type="GO" id="GO:0046872">
    <property type="term" value="F:metal ion binding"/>
    <property type="evidence" value="ECO:0007669"/>
    <property type="project" value="UniProtKB-KW"/>
</dbReference>
<keyword evidence="9" id="KW-0560">Oxidoreductase</keyword>
<feature type="transmembrane region" description="Helical" evidence="13">
    <location>
        <begin position="48"/>
        <end position="66"/>
    </location>
</feature>
<evidence type="ECO:0000256" key="1">
    <source>
        <dbReference type="ARBA" id="ARBA00001974"/>
    </source>
</evidence>
<organism evidence="15 16">
    <name type="scientific">Georgfuchsia toluolica</name>
    <dbReference type="NCBI Taxonomy" id="424218"/>
    <lineage>
        <taxon>Bacteria</taxon>
        <taxon>Pseudomonadati</taxon>
        <taxon>Pseudomonadota</taxon>
        <taxon>Betaproteobacteria</taxon>
        <taxon>Nitrosomonadales</taxon>
        <taxon>Sterolibacteriaceae</taxon>
        <taxon>Georgfuchsia</taxon>
    </lineage>
</organism>
<dbReference type="GO" id="GO:0016020">
    <property type="term" value="C:membrane"/>
    <property type="evidence" value="ECO:0007669"/>
    <property type="project" value="UniProtKB-SubCell"/>
</dbReference>
<dbReference type="SUPFAM" id="SSF63380">
    <property type="entry name" value="Riboflavin synthase domain-like"/>
    <property type="match status" value="1"/>
</dbReference>
<dbReference type="CDD" id="cd06198">
    <property type="entry name" value="FNR_like_3"/>
    <property type="match status" value="1"/>
</dbReference>
<feature type="transmembrane region" description="Helical" evidence="13">
    <location>
        <begin position="87"/>
        <end position="102"/>
    </location>
</feature>
<dbReference type="Gene3D" id="2.40.30.10">
    <property type="entry name" value="Translation factors"/>
    <property type="match status" value="1"/>
</dbReference>
<dbReference type="GO" id="GO:0016491">
    <property type="term" value="F:oxidoreductase activity"/>
    <property type="evidence" value="ECO:0007669"/>
    <property type="project" value="UniProtKB-KW"/>
</dbReference>
<dbReference type="GO" id="GO:0051537">
    <property type="term" value="F:2 iron, 2 sulfur cluster binding"/>
    <property type="evidence" value="ECO:0007669"/>
    <property type="project" value="UniProtKB-KW"/>
</dbReference>
<evidence type="ECO:0000259" key="14">
    <source>
        <dbReference type="PROSITE" id="PS51384"/>
    </source>
</evidence>
<dbReference type="SUPFAM" id="SSF52343">
    <property type="entry name" value="Ferredoxin reductase-like, C-terminal NADP-linked domain"/>
    <property type="match status" value="1"/>
</dbReference>
<keyword evidence="3" id="KW-0285">Flavoprotein</keyword>
<evidence type="ECO:0000256" key="9">
    <source>
        <dbReference type="ARBA" id="ARBA00023002"/>
    </source>
</evidence>
<keyword evidence="5" id="KW-0001">2Fe-2S</keyword>
<keyword evidence="4 13" id="KW-0812">Transmembrane</keyword>
<dbReference type="InterPro" id="IPR013130">
    <property type="entry name" value="Fe3_Rdtase_TM_dom"/>
</dbReference>
<dbReference type="SFLD" id="SFLDS00052">
    <property type="entry name" value="Ferric_Reductase_Domain"/>
    <property type="match status" value="1"/>
</dbReference>
<dbReference type="InterPro" id="IPR039261">
    <property type="entry name" value="FNR_nucleotide-bd"/>
</dbReference>
<evidence type="ECO:0000256" key="7">
    <source>
        <dbReference type="ARBA" id="ARBA00022827"/>
    </source>
</evidence>
<dbReference type="InterPro" id="IPR050415">
    <property type="entry name" value="MRET"/>
</dbReference>
<evidence type="ECO:0000256" key="5">
    <source>
        <dbReference type="ARBA" id="ARBA00022714"/>
    </source>
</evidence>
<keyword evidence="6" id="KW-0479">Metal-binding</keyword>
<keyword evidence="8 13" id="KW-1133">Transmembrane helix</keyword>
<dbReference type="InterPro" id="IPR017938">
    <property type="entry name" value="Riboflavin_synthase-like_b-brl"/>
</dbReference>
<dbReference type="PANTHER" id="PTHR47354">
    <property type="entry name" value="NADH OXIDOREDUCTASE HCR"/>
    <property type="match status" value="1"/>
</dbReference>
<comment type="cofactor">
    <cofactor evidence="1">
        <name>FAD</name>
        <dbReference type="ChEBI" id="CHEBI:57692"/>
    </cofactor>
</comment>
<keyword evidence="12 13" id="KW-0472">Membrane</keyword>
<dbReference type="AlphaFoldDB" id="A0A916J0J7"/>
<evidence type="ECO:0000256" key="4">
    <source>
        <dbReference type="ARBA" id="ARBA00022692"/>
    </source>
</evidence>
<dbReference type="InterPro" id="IPR017927">
    <property type="entry name" value="FAD-bd_FR_type"/>
</dbReference>
<keyword evidence="10" id="KW-0408">Iron</keyword>
<evidence type="ECO:0000313" key="15">
    <source>
        <dbReference type="EMBL" id="CAG4882378.1"/>
    </source>
</evidence>
<dbReference type="PROSITE" id="PS51384">
    <property type="entry name" value="FAD_FR"/>
    <property type="match status" value="1"/>
</dbReference>
<reference evidence="15" key="1">
    <citation type="submission" date="2021-04" db="EMBL/GenBank/DDBJ databases">
        <authorList>
            <person name="Hornung B."/>
        </authorList>
    </citation>
    <scope>NUCLEOTIDE SEQUENCE</scope>
    <source>
        <strain evidence="15">G5G6</strain>
    </source>
</reference>
<feature type="transmembrane region" description="Helical" evidence="13">
    <location>
        <begin position="191"/>
        <end position="215"/>
    </location>
</feature>
<sequence>MINQSSDMKILLGSLLAMVSVAWGMGVSATGGSSGGSLPWVIRQEAHYISGLLSLALMSLAMYLSTRPVWLETPLGGMDRVYRTHKWAGILGVSFAVVHWLVEEVVGDILKAMVGREGRIPKEKFTGFLEVMRDLAKDMGEWTFYFVLAMLVITLWKRFPYKPWRVLHQAMPVLYLMLALHAAMLAPTDYWTQPVGILIALFGAAGIYGALYSLAGCIGRSRRASGTVAAIEQPAPDVLTVSCQLDNNWRGHRPGQFAFITFDDKEGAHPFTIASADRGDRSISFQIKVLGDYTRTLSKRLEVGHAVKVEGPYGRFDMARQDSSARQIWIAGGIGVTPFLAWLDSLQQAPNQVSADLHYCTRDRTNDPFVARIEAGCATLPGIRLHIYGAQQGETLSAADVAAAQNGSRRSEIWFCGPQGLAEKLKHELGCIGQGRFSFHQEAFEMR</sequence>
<evidence type="ECO:0000256" key="13">
    <source>
        <dbReference type="SAM" id="Phobius"/>
    </source>
</evidence>
<dbReference type="EMBL" id="CAJQUM010000001">
    <property type="protein sequence ID" value="CAG4882378.1"/>
    <property type="molecule type" value="Genomic_DNA"/>
</dbReference>
<accession>A0A916J0J7</accession>
<dbReference type="InterPro" id="IPR013112">
    <property type="entry name" value="FAD-bd_8"/>
</dbReference>
<gene>
    <name evidence="15" type="ORF">GTOL_10260</name>
</gene>
<evidence type="ECO:0000256" key="2">
    <source>
        <dbReference type="ARBA" id="ARBA00004141"/>
    </source>
</evidence>
<evidence type="ECO:0000313" key="16">
    <source>
        <dbReference type="Proteomes" id="UP000742786"/>
    </source>
</evidence>
<keyword evidence="7" id="KW-0274">FAD</keyword>
<keyword evidence="11" id="KW-0411">Iron-sulfur</keyword>
<dbReference type="Pfam" id="PF08022">
    <property type="entry name" value="FAD_binding_8"/>
    <property type="match status" value="1"/>
</dbReference>
<proteinExistence type="predicted"/>
<dbReference type="Proteomes" id="UP000742786">
    <property type="component" value="Unassembled WGS sequence"/>
</dbReference>